<evidence type="ECO:0008006" key="3">
    <source>
        <dbReference type="Google" id="ProtNLM"/>
    </source>
</evidence>
<sequence length="85" mass="9778">MGHLKPFRGQTRKLKQLLANLPREIAPYLDLHASQRLLADATKLHKPIRRQLLADLLAWFEDLVASHPKGLPFCQSVLFIREDNP</sequence>
<evidence type="ECO:0000313" key="1">
    <source>
        <dbReference type="EMBL" id="MFC3927094.1"/>
    </source>
</evidence>
<dbReference type="RefSeq" id="WP_380424226.1">
    <property type="nucleotide sequence ID" value="NZ_JBHRZV010000002.1"/>
</dbReference>
<dbReference type="EMBL" id="JBHRZV010000002">
    <property type="protein sequence ID" value="MFC3927094.1"/>
    <property type="molecule type" value="Genomic_DNA"/>
</dbReference>
<protein>
    <recommendedName>
        <fullName evidence="3">Transposase</fullName>
    </recommendedName>
</protein>
<accession>A0ABV8CSI0</accession>
<organism evidence="1 2">
    <name type="scientific">Streptococcus caprae</name>
    <dbReference type="NCBI Taxonomy" id="1640501"/>
    <lineage>
        <taxon>Bacteria</taxon>
        <taxon>Bacillati</taxon>
        <taxon>Bacillota</taxon>
        <taxon>Bacilli</taxon>
        <taxon>Lactobacillales</taxon>
        <taxon>Streptococcaceae</taxon>
        <taxon>Streptococcus</taxon>
    </lineage>
</organism>
<evidence type="ECO:0000313" key="2">
    <source>
        <dbReference type="Proteomes" id="UP001595807"/>
    </source>
</evidence>
<comment type="caution">
    <text evidence="1">The sequence shown here is derived from an EMBL/GenBank/DDBJ whole genome shotgun (WGS) entry which is preliminary data.</text>
</comment>
<keyword evidence="2" id="KW-1185">Reference proteome</keyword>
<proteinExistence type="predicted"/>
<dbReference type="Proteomes" id="UP001595807">
    <property type="component" value="Unassembled WGS sequence"/>
</dbReference>
<reference evidence="2" key="1">
    <citation type="journal article" date="2019" name="Int. J. Syst. Evol. Microbiol.">
        <title>The Global Catalogue of Microorganisms (GCM) 10K type strain sequencing project: providing services to taxonomists for standard genome sequencing and annotation.</title>
        <authorList>
            <consortium name="The Broad Institute Genomics Platform"/>
            <consortium name="The Broad Institute Genome Sequencing Center for Infectious Disease"/>
            <person name="Wu L."/>
            <person name="Ma J."/>
        </authorList>
    </citation>
    <scope>NUCLEOTIDE SEQUENCE [LARGE SCALE GENOMIC DNA]</scope>
    <source>
        <strain evidence="2">CCUG 67170</strain>
    </source>
</reference>
<gene>
    <name evidence="1" type="ORF">ACFORF_00405</name>
</gene>
<name>A0ABV8CSI0_9STRE</name>